<organism evidence="1 2">
    <name type="scientific">Zizania palustris</name>
    <name type="common">Northern wild rice</name>
    <dbReference type="NCBI Taxonomy" id="103762"/>
    <lineage>
        <taxon>Eukaryota</taxon>
        <taxon>Viridiplantae</taxon>
        <taxon>Streptophyta</taxon>
        <taxon>Embryophyta</taxon>
        <taxon>Tracheophyta</taxon>
        <taxon>Spermatophyta</taxon>
        <taxon>Magnoliopsida</taxon>
        <taxon>Liliopsida</taxon>
        <taxon>Poales</taxon>
        <taxon>Poaceae</taxon>
        <taxon>BOP clade</taxon>
        <taxon>Oryzoideae</taxon>
        <taxon>Oryzeae</taxon>
        <taxon>Zizaniinae</taxon>
        <taxon>Zizania</taxon>
    </lineage>
</organism>
<protein>
    <submittedName>
        <fullName evidence="1">Uncharacterized protein</fullName>
    </submittedName>
</protein>
<dbReference type="AlphaFoldDB" id="A0A8J5WKI4"/>
<evidence type="ECO:0000313" key="2">
    <source>
        <dbReference type="Proteomes" id="UP000729402"/>
    </source>
</evidence>
<comment type="caution">
    <text evidence="1">The sequence shown here is derived from an EMBL/GenBank/DDBJ whole genome shotgun (WGS) entry which is preliminary data.</text>
</comment>
<keyword evidence="2" id="KW-1185">Reference proteome</keyword>
<gene>
    <name evidence="1" type="ORF">GUJ93_ZPchr0011g27644</name>
</gene>
<dbReference type="EMBL" id="JAAALK010000081">
    <property type="protein sequence ID" value="KAG8090562.1"/>
    <property type="molecule type" value="Genomic_DNA"/>
</dbReference>
<proteinExistence type="predicted"/>
<reference evidence="1" key="2">
    <citation type="submission" date="2021-02" db="EMBL/GenBank/DDBJ databases">
        <authorList>
            <person name="Kimball J.A."/>
            <person name="Haas M.W."/>
            <person name="Macchietto M."/>
            <person name="Kono T."/>
            <person name="Duquette J."/>
            <person name="Shao M."/>
        </authorList>
    </citation>
    <scope>NUCLEOTIDE SEQUENCE</scope>
    <source>
        <tissue evidence="1">Fresh leaf tissue</tissue>
    </source>
</reference>
<name>A0A8J5WKI4_ZIZPA</name>
<reference evidence="1" key="1">
    <citation type="journal article" date="2021" name="bioRxiv">
        <title>Whole Genome Assembly and Annotation of Northern Wild Rice, Zizania palustris L., Supports a Whole Genome Duplication in the Zizania Genus.</title>
        <authorList>
            <person name="Haas M."/>
            <person name="Kono T."/>
            <person name="Macchietto M."/>
            <person name="Millas R."/>
            <person name="McGilp L."/>
            <person name="Shao M."/>
            <person name="Duquette J."/>
            <person name="Hirsch C.N."/>
            <person name="Kimball J."/>
        </authorList>
    </citation>
    <scope>NUCLEOTIDE SEQUENCE</scope>
    <source>
        <tissue evidence="1">Fresh leaf tissue</tissue>
    </source>
</reference>
<accession>A0A8J5WKI4</accession>
<evidence type="ECO:0000313" key="1">
    <source>
        <dbReference type="EMBL" id="KAG8090562.1"/>
    </source>
</evidence>
<dbReference type="Proteomes" id="UP000729402">
    <property type="component" value="Unassembled WGS sequence"/>
</dbReference>
<sequence length="104" mass="11817">MIDLEIPSKGSWEHKVTDMEFVLPYIVLKCAYLKHKACLNVRDFFTSFAICWSSRQKGNADGDLSLTCGPYHTIPECSIRIQACKVQVVVYPAFLELSEFTCYG</sequence>